<keyword evidence="6" id="KW-1185">Reference proteome</keyword>
<dbReference type="Gene3D" id="2.60.40.60">
    <property type="entry name" value="Cadherins"/>
    <property type="match status" value="1"/>
</dbReference>
<dbReference type="GO" id="GO:0005886">
    <property type="term" value="C:plasma membrane"/>
    <property type="evidence" value="ECO:0007669"/>
    <property type="project" value="InterPro"/>
</dbReference>
<organism evidence="5 6">
    <name type="scientific">Mugilogobius chulae</name>
    <name type="common">yellowstripe goby</name>
    <dbReference type="NCBI Taxonomy" id="88201"/>
    <lineage>
        <taxon>Eukaryota</taxon>
        <taxon>Metazoa</taxon>
        <taxon>Chordata</taxon>
        <taxon>Craniata</taxon>
        <taxon>Vertebrata</taxon>
        <taxon>Euteleostomi</taxon>
        <taxon>Actinopterygii</taxon>
        <taxon>Neopterygii</taxon>
        <taxon>Teleostei</taxon>
        <taxon>Neoteleostei</taxon>
        <taxon>Acanthomorphata</taxon>
        <taxon>Gobiaria</taxon>
        <taxon>Gobiiformes</taxon>
        <taxon>Gobioidei</taxon>
        <taxon>Gobiidae</taxon>
        <taxon>Gobionellinae</taxon>
        <taxon>Mugilogobius</taxon>
    </lineage>
</organism>
<gene>
    <name evidence="5" type="ORF">WMY93_018603</name>
</gene>
<evidence type="ECO:0000259" key="4">
    <source>
        <dbReference type="PROSITE" id="PS50268"/>
    </source>
</evidence>
<keyword evidence="3" id="KW-0106">Calcium</keyword>
<keyword evidence="2" id="KW-0472">Membrane</keyword>
<dbReference type="CDD" id="cd11304">
    <property type="entry name" value="Cadherin_repeat"/>
    <property type="match status" value="1"/>
</dbReference>
<dbReference type="Proteomes" id="UP001460270">
    <property type="component" value="Unassembled WGS sequence"/>
</dbReference>
<dbReference type="PROSITE" id="PS00232">
    <property type="entry name" value="CADHERIN_1"/>
    <property type="match status" value="1"/>
</dbReference>
<evidence type="ECO:0000313" key="5">
    <source>
        <dbReference type="EMBL" id="KAK7901834.1"/>
    </source>
</evidence>
<dbReference type="InterPro" id="IPR020894">
    <property type="entry name" value="Cadherin_CS"/>
</dbReference>
<dbReference type="InterPro" id="IPR002126">
    <property type="entry name" value="Cadherin-like_dom"/>
</dbReference>
<evidence type="ECO:0000256" key="1">
    <source>
        <dbReference type="ARBA" id="ARBA00004370"/>
    </source>
</evidence>
<evidence type="ECO:0000313" key="6">
    <source>
        <dbReference type="Proteomes" id="UP001460270"/>
    </source>
</evidence>
<sequence>MVVASSEETEQSKTSTALIFHQTDDTRIPESDSQTSYLREAKEVTISKWRCVFFRLRYLLHGVSEGSEEEGHGAQSNLISGALDNGPAGSRRTGTATVFVEVQDVNDNRPIFLQTAMRQAFWRLCPKEPASSRYQHTN</sequence>
<protein>
    <recommendedName>
        <fullName evidence="4">Cadherin domain-containing protein</fullName>
    </recommendedName>
</protein>
<evidence type="ECO:0000256" key="2">
    <source>
        <dbReference type="ARBA" id="ARBA00023136"/>
    </source>
</evidence>
<comment type="subcellular location">
    <subcellularLocation>
        <location evidence="1">Membrane</location>
    </subcellularLocation>
</comment>
<proteinExistence type="predicted"/>
<dbReference type="GO" id="GO:0005509">
    <property type="term" value="F:calcium ion binding"/>
    <property type="evidence" value="ECO:0007669"/>
    <property type="project" value="UniProtKB-UniRule"/>
</dbReference>
<dbReference type="PROSITE" id="PS50268">
    <property type="entry name" value="CADHERIN_2"/>
    <property type="match status" value="1"/>
</dbReference>
<name>A0AAW0NNN1_9GOBI</name>
<accession>A0AAW0NNN1</accession>
<reference evidence="6" key="1">
    <citation type="submission" date="2024-04" db="EMBL/GenBank/DDBJ databases">
        <title>Salinicola lusitanus LLJ914,a marine bacterium isolated from the Okinawa Trough.</title>
        <authorList>
            <person name="Li J."/>
        </authorList>
    </citation>
    <scope>NUCLEOTIDE SEQUENCE [LARGE SCALE GENOMIC DNA]</scope>
</reference>
<dbReference type="AlphaFoldDB" id="A0AAW0NNN1"/>
<comment type="caution">
    <text evidence="5">The sequence shown here is derived from an EMBL/GenBank/DDBJ whole genome shotgun (WGS) entry which is preliminary data.</text>
</comment>
<dbReference type="EMBL" id="JBBPFD010000013">
    <property type="protein sequence ID" value="KAK7901834.1"/>
    <property type="molecule type" value="Genomic_DNA"/>
</dbReference>
<evidence type="ECO:0000256" key="3">
    <source>
        <dbReference type="PROSITE-ProRule" id="PRU00043"/>
    </source>
</evidence>
<dbReference type="GO" id="GO:0007156">
    <property type="term" value="P:homophilic cell adhesion via plasma membrane adhesion molecules"/>
    <property type="evidence" value="ECO:0007669"/>
    <property type="project" value="InterPro"/>
</dbReference>
<feature type="domain" description="Cadherin" evidence="4">
    <location>
        <begin position="68"/>
        <end position="112"/>
    </location>
</feature>